<dbReference type="eggNOG" id="COG4772">
    <property type="taxonomic scope" value="Bacteria"/>
</dbReference>
<name>A0A086ADY9_FLAHY</name>
<dbReference type="STRING" id="991.IW20_16530"/>
<dbReference type="InterPro" id="IPR019861">
    <property type="entry name" value="PorP/SprF_Bacteroidetes"/>
</dbReference>
<dbReference type="Pfam" id="PF11751">
    <property type="entry name" value="PorP_SprF"/>
    <property type="match status" value="1"/>
</dbReference>
<proteinExistence type="predicted"/>
<dbReference type="EMBL" id="JPRM01000026">
    <property type="protein sequence ID" value="KFF14903.1"/>
    <property type="molecule type" value="Genomic_DNA"/>
</dbReference>
<evidence type="ECO:0000313" key="2">
    <source>
        <dbReference type="EMBL" id="OXA87759.1"/>
    </source>
</evidence>
<dbReference type="Proteomes" id="UP000198424">
    <property type="component" value="Unassembled WGS sequence"/>
</dbReference>
<protein>
    <submittedName>
        <fullName evidence="1">Membrane protein</fullName>
    </submittedName>
</protein>
<sequence>MRLKLYITIIITCCFFSETRAQDPIFTQYFLIPETLNPGFSGFMETTYAGIVHREQWPDLDLKIDTDYAFVNTWNENINSGYGISVLNQRENLTKYNYTQINANYAYRVKLNDSWYFRPAIEAGFGLKSFAFQNLLLEDQINIRTGVINSSSMDPMLKNDKVSFFDFSAGMVFNTESLWIGLSMKHLNRPNISFASNGNVPLDTFFSLSSGYEFLLADYVDVLFLPYETKLLITSNYMQQGRYNRFDLGTSIQFEKIFFGATAVTNPSKNGINRELLTSINLFTGLQYQNLKLGLSYDVNTSNMGRTGGVYEILLTYQFNLSVKCFGCPNYTGR</sequence>
<comment type="caution">
    <text evidence="1">The sequence shown here is derived from an EMBL/GenBank/DDBJ whole genome shotgun (WGS) entry which is preliminary data.</text>
</comment>
<organism evidence="1 3">
    <name type="scientific">Flavobacterium hydatis</name>
    <name type="common">Cytophaga aquatilis</name>
    <dbReference type="NCBI Taxonomy" id="991"/>
    <lineage>
        <taxon>Bacteria</taxon>
        <taxon>Pseudomonadati</taxon>
        <taxon>Bacteroidota</taxon>
        <taxon>Flavobacteriia</taxon>
        <taxon>Flavobacteriales</taxon>
        <taxon>Flavobacteriaceae</taxon>
        <taxon>Flavobacterium</taxon>
    </lineage>
</organism>
<accession>A0A086ADY9</accession>
<dbReference type="Proteomes" id="UP000028712">
    <property type="component" value="Unassembled WGS sequence"/>
</dbReference>
<evidence type="ECO:0000313" key="1">
    <source>
        <dbReference type="EMBL" id="KFF14903.1"/>
    </source>
</evidence>
<evidence type="ECO:0000313" key="4">
    <source>
        <dbReference type="Proteomes" id="UP000198424"/>
    </source>
</evidence>
<dbReference type="EMBL" id="MUGY01000035">
    <property type="protein sequence ID" value="OXA87759.1"/>
    <property type="molecule type" value="Genomic_DNA"/>
</dbReference>
<dbReference type="AlphaFoldDB" id="A0A086ADY9"/>
<reference evidence="2 4" key="2">
    <citation type="submission" date="2016-11" db="EMBL/GenBank/DDBJ databases">
        <title>Whole genomes of Flavobacteriaceae.</title>
        <authorList>
            <person name="Stine C."/>
            <person name="Li C."/>
            <person name="Tadesse D."/>
        </authorList>
    </citation>
    <scope>NUCLEOTIDE SEQUENCE [LARGE SCALE GENOMIC DNA]</scope>
    <source>
        <strain evidence="2 4">ATCC 29551</strain>
    </source>
</reference>
<dbReference type="OrthoDB" id="1186563at2"/>
<evidence type="ECO:0000313" key="3">
    <source>
        <dbReference type="Proteomes" id="UP000028712"/>
    </source>
</evidence>
<gene>
    <name evidence="2" type="ORF">B0A62_22405</name>
    <name evidence="1" type="ORF">IW20_16530</name>
</gene>
<dbReference type="NCBIfam" id="TIGR03519">
    <property type="entry name" value="T9SS_PorP_fam"/>
    <property type="match status" value="1"/>
</dbReference>
<reference evidence="1 3" key="1">
    <citation type="submission" date="2014-07" db="EMBL/GenBank/DDBJ databases">
        <title>Genome of Flavobacterium hydatis DSM 2063.</title>
        <authorList>
            <person name="Pipes S.E."/>
            <person name="Stropko S.J."/>
            <person name="Newman J.D."/>
        </authorList>
    </citation>
    <scope>NUCLEOTIDE SEQUENCE [LARGE SCALE GENOMIC DNA]</scope>
    <source>
        <strain evidence="1 3">DSM 2063</strain>
    </source>
</reference>
<dbReference type="RefSeq" id="WP_035624489.1">
    <property type="nucleotide sequence ID" value="NZ_JBEWQG010000029.1"/>
</dbReference>
<keyword evidence="4" id="KW-1185">Reference proteome</keyword>